<dbReference type="EMBL" id="JAINUF010000002">
    <property type="protein sequence ID" value="KAJ8376301.1"/>
    <property type="molecule type" value="Genomic_DNA"/>
</dbReference>
<feature type="region of interest" description="Disordered" evidence="1">
    <location>
        <begin position="57"/>
        <end position="90"/>
    </location>
</feature>
<evidence type="ECO:0000313" key="3">
    <source>
        <dbReference type="Proteomes" id="UP001152622"/>
    </source>
</evidence>
<comment type="caution">
    <text evidence="2">The sequence shown here is derived from an EMBL/GenBank/DDBJ whole genome shotgun (WGS) entry which is preliminary data.</text>
</comment>
<organism evidence="2 3">
    <name type="scientific">Synaphobranchus kaupii</name>
    <name type="common">Kaup's arrowtooth eel</name>
    <dbReference type="NCBI Taxonomy" id="118154"/>
    <lineage>
        <taxon>Eukaryota</taxon>
        <taxon>Metazoa</taxon>
        <taxon>Chordata</taxon>
        <taxon>Craniata</taxon>
        <taxon>Vertebrata</taxon>
        <taxon>Euteleostomi</taxon>
        <taxon>Actinopterygii</taxon>
        <taxon>Neopterygii</taxon>
        <taxon>Teleostei</taxon>
        <taxon>Anguilliformes</taxon>
        <taxon>Synaphobranchidae</taxon>
        <taxon>Synaphobranchus</taxon>
    </lineage>
</organism>
<dbReference type="AlphaFoldDB" id="A0A9Q1G6T3"/>
<evidence type="ECO:0000256" key="1">
    <source>
        <dbReference type="SAM" id="MobiDB-lite"/>
    </source>
</evidence>
<reference evidence="2" key="1">
    <citation type="journal article" date="2023" name="Science">
        <title>Genome structures resolve the early diversification of teleost fishes.</title>
        <authorList>
            <person name="Parey E."/>
            <person name="Louis A."/>
            <person name="Montfort J."/>
            <person name="Bouchez O."/>
            <person name="Roques C."/>
            <person name="Iampietro C."/>
            <person name="Lluch J."/>
            <person name="Castinel A."/>
            <person name="Donnadieu C."/>
            <person name="Desvignes T."/>
            <person name="Floi Bucao C."/>
            <person name="Jouanno E."/>
            <person name="Wen M."/>
            <person name="Mejri S."/>
            <person name="Dirks R."/>
            <person name="Jansen H."/>
            <person name="Henkel C."/>
            <person name="Chen W.J."/>
            <person name="Zahm M."/>
            <person name="Cabau C."/>
            <person name="Klopp C."/>
            <person name="Thompson A.W."/>
            <person name="Robinson-Rechavi M."/>
            <person name="Braasch I."/>
            <person name="Lecointre G."/>
            <person name="Bobe J."/>
            <person name="Postlethwait J.H."/>
            <person name="Berthelot C."/>
            <person name="Roest Crollius H."/>
            <person name="Guiguen Y."/>
        </authorList>
    </citation>
    <scope>NUCLEOTIDE SEQUENCE</scope>
    <source>
        <strain evidence="2">WJC10195</strain>
    </source>
</reference>
<accession>A0A9Q1G6T3</accession>
<evidence type="ECO:0000313" key="2">
    <source>
        <dbReference type="EMBL" id="KAJ8376301.1"/>
    </source>
</evidence>
<protein>
    <submittedName>
        <fullName evidence="2">Uncharacterized protein</fullName>
    </submittedName>
</protein>
<dbReference type="Proteomes" id="UP001152622">
    <property type="component" value="Chromosome 2"/>
</dbReference>
<sequence>MAALVCEGQPQWRGTEEMGNVQQGWTQGWVGGHESGGVAESQALMACHYLPRPVLLSAPGSPAPDPRVRLTGSEPGPPHFNASLQFHAAG</sequence>
<name>A0A9Q1G6T3_SYNKA</name>
<keyword evidence="3" id="KW-1185">Reference proteome</keyword>
<gene>
    <name evidence="2" type="ORF">SKAU_G00068810</name>
</gene>
<proteinExistence type="predicted"/>